<feature type="domain" description="N-acetyltransferase" evidence="1">
    <location>
        <begin position="72"/>
        <end position="225"/>
    </location>
</feature>
<gene>
    <name evidence="2" type="ORF">BGZ65_000583</name>
</gene>
<comment type="caution">
    <text evidence="2">The sequence shown here is derived from an EMBL/GenBank/DDBJ whole genome shotgun (WGS) entry which is preliminary data.</text>
</comment>
<dbReference type="PANTHER" id="PTHR20905">
    <property type="entry name" value="N-ACETYLTRANSFERASE-RELATED"/>
    <property type="match status" value="1"/>
</dbReference>
<dbReference type="OrthoDB" id="2115692at2759"/>
<sequence>MTSSTIPTSASVSSKVLPDPLILRLMTLSDCDEVAALFTETFKREPLSNCCGVPPEEGKAIASRSIQDPVSFVVEDTSLEGARRLVAFRTSNILTAQPIAENQKKVQEEGHSSAVQAILDHTTDLWMAKTTVFKSNPEAKVMKFIALGVDENYEGRGLAKALLNAAMDKARETKCDAVIVVASAFATQHLFKNRLGFEEMGKVRYSDFKWINRQKGDGVEERPFPNLHEPEFLLKFEKKLV</sequence>
<dbReference type="PANTHER" id="PTHR20905:SF1">
    <property type="entry name" value="AT07410P-RELATED"/>
    <property type="match status" value="1"/>
</dbReference>
<dbReference type="AlphaFoldDB" id="A0A9P6MJN6"/>
<keyword evidence="3" id="KW-1185">Reference proteome</keyword>
<proteinExistence type="predicted"/>
<evidence type="ECO:0000259" key="1">
    <source>
        <dbReference type="PROSITE" id="PS51186"/>
    </source>
</evidence>
<name>A0A9P6MJN6_9FUNG</name>
<organism evidence="2 3">
    <name type="scientific">Modicella reniformis</name>
    <dbReference type="NCBI Taxonomy" id="1440133"/>
    <lineage>
        <taxon>Eukaryota</taxon>
        <taxon>Fungi</taxon>
        <taxon>Fungi incertae sedis</taxon>
        <taxon>Mucoromycota</taxon>
        <taxon>Mortierellomycotina</taxon>
        <taxon>Mortierellomycetes</taxon>
        <taxon>Mortierellales</taxon>
        <taxon>Mortierellaceae</taxon>
        <taxon>Modicella</taxon>
    </lineage>
</organism>
<evidence type="ECO:0000313" key="2">
    <source>
        <dbReference type="EMBL" id="KAG0004318.1"/>
    </source>
</evidence>
<protein>
    <recommendedName>
        <fullName evidence="1">N-acetyltransferase domain-containing protein</fullName>
    </recommendedName>
</protein>
<dbReference type="InterPro" id="IPR000182">
    <property type="entry name" value="GNAT_dom"/>
</dbReference>
<dbReference type="Gene3D" id="3.40.630.30">
    <property type="match status" value="1"/>
</dbReference>
<reference evidence="2" key="1">
    <citation type="journal article" date="2020" name="Fungal Divers.">
        <title>Resolving the Mortierellaceae phylogeny through synthesis of multi-gene phylogenetics and phylogenomics.</title>
        <authorList>
            <person name="Vandepol N."/>
            <person name="Liber J."/>
            <person name="Desiro A."/>
            <person name="Na H."/>
            <person name="Kennedy M."/>
            <person name="Barry K."/>
            <person name="Grigoriev I.V."/>
            <person name="Miller A.N."/>
            <person name="O'Donnell K."/>
            <person name="Stajich J.E."/>
            <person name="Bonito G."/>
        </authorList>
    </citation>
    <scope>NUCLEOTIDE SEQUENCE</scope>
    <source>
        <strain evidence="2">MES-2147</strain>
    </source>
</reference>
<dbReference type="GO" id="GO:0008080">
    <property type="term" value="F:N-acetyltransferase activity"/>
    <property type="evidence" value="ECO:0007669"/>
    <property type="project" value="TreeGrafter"/>
</dbReference>
<evidence type="ECO:0000313" key="3">
    <source>
        <dbReference type="Proteomes" id="UP000749646"/>
    </source>
</evidence>
<dbReference type="Proteomes" id="UP000749646">
    <property type="component" value="Unassembled WGS sequence"/>
</dbReference>
<dbReference type="EMBL" id="JAAAHW010000275">
    <property type="protein sequence ID" value="KAG0004318.1"/>
    <property type="molecule type" value="Genomic_DNA"/>
</dbReference>
<dbReference type="PROSITE" id="PS51186">
    <property type="entry name" value="GNAT"/>
    <property type="match status" value="1"/>
</dbReference>
<dbReference type="SUPFAM" id="SSF55729">
    <property type="entry name" value="Acyl-CoA N-acyltransferases (Nat)"/>
    <property type="match status" value="1"/>
</dbReference>
<dbReference type="CDD" id="cd04301">
    <property type="entry name" value="NAT_SF"/>
    <property type="match status" value="1"/>
</dbReference>
<accession>A0A9P6MJN6</accession>
<dbReference type="InterPro" id="IPR016181">
    <property type="entry name" value="Acyl_CoA_acyltransferase"/>
</dbReference>
<dbReference type="Pfam" id="PF00583">
    <property type="entry name" value="Acetyltransf_1"/>
    <property type="match status" value="1"/>
</dbReference>